<dbReference type="OrthoDB" id="5496437at2"/>
<reference evidence="2 3" key="1">
    <citation type="submission" date="2018-12" db="EMBL/GenBank/DDBJ databases">
        <title>Hymenobacter gummosus sp. nov., isolated from a spring.</title>
        <authorList>
            <person name="Nie L."/>
        </authorList>
    </citation>
    <scope>NUCLEOTIDE SEQUENCE [LARGE SCALE GENOMIC DNA]</scope>
    <source>
        <strain evidence="2 3">KCTC 52166</strain>
    </source>
</reference>
<keyword evidence="3" id="KW-1185">Reference proteome</keyword>
<gene>
    <name evidence="2" type="ORF">EJV47_05715</name>
</gene>
<dbReference type="EMBL" id="RXOF01000002">
    <property type="protein sequence ID" value="RTQ52508.1"/>
    <property type="molecule type" value="Genomic_DNA"/>
</dbReference>
<feature type="domain" description="Aminotransferase class I/classII large" evidence="1">
    <location>
        <begin position="117"/>
        <end position="351"/>
    </location>
</feature>
<dbReference type="InterPro" id="IPR015424">
    <property type="entry name" value="PyrdxlP-dep_Trfase"/>
</dbReference>
<dbReference type="InterPro" id="IPR015422">
    <property type="entry name" value="PyrdxlP-dep_Trfase_small"/>
</dbReference>
<accession>A0A431U748</accession>
<dbReference type="InterPro" id="IPR004839">
    <property type="entry name" value="Aminotransferase_I/II_large"/>
</dbReference>
<dbReference type="Proteomes" id="UP000282184">
    <property type="component" value="Unassembled WGS sequence"/>
</dbReference>
<dbReference type="GO" id="GO:0008483">
    <property type="term" value="F:transaminase activity"/>
    <property type="evidence" value="ECO:0007669"/>
    <property type="project" value="UniProtKB-KW"/>
</dbReference>
<dbReference type="SUPFAM" id="SSF53383">
    <property type="entry name" value="PLP-dependent transferases"/>
    <property type="match status" value="1"/>
</dbReference>
<protein>
    <submittedName>
        <fullName evidence="2">Aminotransferase class I/II-fold pyridoxal phosphate-dependent enzyme</fullName>
    </submittedName>
</protein>
<dbReference type="InterPro" id="IPR015421">
    <property type="entry name" value="PyrdxlP-dep_Trfase_major"/>
</dbReference>
<dbReference type="Gene3D" id="3.90.1150.10">
    <property type="entry name" value="Aspartate Aminotransferase, domain 1"/>
    <property type="match status" value="1"/>
</dbReference>
<dbReference type="Gene3D" id="3.40.640.10">
    <property type="entry name" value="Type I PLP-dependent aspartate aminotransferase-like (Major domain)"/>
    <property type="match status" value="1"/>
</dbReference>
<dbReference type="Pfam" id="PF00155">
    <property type="entry name" value="Aminotran_1_2"/>
    <property type="match status" value="1"/>
</dbReference>
<dbReference type="AlphaFoldDB" id="A0A431U748"/>
<evidence type="ECO:0000313" key="2">
    <source>
        <dbReference type="EMBL" id="RTQ52508.1"/>
    </source>
</evidence>
<sequence>MADFTSALYLGARAVPWPAGLPLTSGRPAALHEPAGHRWVAREVARRQGLDAGVLAPSSLHLFCDVLTLLPPRGAVLLDEGLYPVGRWGTLRALLQGRPVHAFDPDRPAALPRLLHRCAQQGLTPWLLTDGWRTPAHAPAPLARYQQLLRPFPGAVLLIDDTQAFGVLGTRPDDRQPLGYGGGGSLPWAGLRPPAAEGQGPQLLTVTSLGKGLGVPVAVLAGPAPLIAQYRRRSEVRVHTSPVSELHAWAAAEALHHDARCGSAARQRLSGLVQLFRQTLAAGGLSAFGGPFPVQTLRPVRASAALALHQQLRQQGHHALLLAGPRPDQPALAFCLRADHPPAAVQAAARAVVRLARGTDWLLTPANPLISP</sequence>
<proteinExistence type="predicted"/>
<dbReference type="RefSeq" id="WP_126692164.1">
    <property type="nucleotide sequence ID" value="NZ_RXOF01000002.1"/>
</dbReference>
<keyword evidence="2" id="KW-0808">Transferase</keyword>
<evidence type="ECO:0000259" key="1">
    <source>
        <dbReference type="Pfam" id="PF00155"/>
    </source>
</evidence>
<name>A0A431U748_9BACT</name>
<organism evidence="2 3">
    <name type="scientific">Hymenobacter gummosus</name>
    <dbReference type="NCBI Taxonomy" id="1776032"/>
    <lineage>
        <taxon>Bacteria</taxon>
        <taxon>Pseudomonadati</taxon>
        <taxon>Bacteroidota</taxon>
        <taxon>Cytophagia</taxon>
        <taxon>Cytophagales</taxon>
        <taxon>Hymenobacteraceae</taxon>
        <taxon>Hymenobacter</taxon>
    </lineage>
</organism>
<dbReference type="GO" id="GO:0030170">
    <property type="term" value="F:pyridoxal phosphate binding"/>
    <property type="evidence" value="ECO:0007669"/>
    <property type="project" value="InterPro"/>
</dbReference>
<comment type="caution">
    <text evidence="2">The sequence shown here is derived from an EMBL/GenBank/DDBJ whole genome shotgun (WGS) entry which is preliminary data.</text>
</comment>
<keyword evidence="2" id="KW-0032">Aminotransferase</keyword>
<evidence type="ECO:0000313" key="3">
    <source>
        <dbReference type="Proteomes" id="UP000282184"/>
    </source>
</evidence>